<sequence length="87" mass="9782">MEGVDIRFTLLLQLFPKIQKGKGGGRSMEVEDGKRIPLSPYNIAATHGLPQSDWDELCAFESGAINREEVGIVGVVRLWLREEVREE</sequence>
<dbReference type="Proteomes" id="UP000250321">
    <property type="component" value="Unassembled WGS sequence"/>
</dbReference>
<reference evidence="1 2" key="1">
    <citation type="submission" date="2018-02" db="EMBL/GenBank/DDBJ databases">
        <title>Draft genome of wild Prunus yedoensis var. nudiflora.</title>
        <authorList>
            <person name="Baek S."/>
            <person name="Kim J.-H."/>
            <person name="Choi K."/>
            <person name="Kim G.-B."/>
            <person name="Cho A."/>
            <person name="Jang H."/>
            <person name="Shin C.-H."/>
            <person name="Yu H.-J."/>
            <person name="Mun J.-H."/>
        </authorList>
    </citation>
    <scope>NUCLEOTIDE SEQUENCE [LARGE SCALE GENOMIC DNA]</scope>
    <source>
        <strain evidence="2">cv. Jeju island</strain>
        <tissue evidence="1">Leaf</tissue>
    </source>
</reference>
<evidence type="ECO:0000313" key="2">
    <source>
        <dbReference type="Proteomes" id="UP000250321"/>
    </source>
</evidence>
<keyword evidence="2" id="KW-1185">Reference proteome</keyword>
<dbReference type="EMBL" id="PJQY01000841">
    <property type="protein sequence ID" value="PQQ07617.1"/>
    <property type="molecule type" value="Genomic_DNA"/>
</dbReference>
<dbReference type="AlphaFoldDB" id="A0A314YML7"/>
<organism evidence="1 2">
    <name type="scientific">Prunus yedoensis var. nudiflora</name>
    <dbReference type="NCBI Taxonomy" id="2094558"/>
    <lineage>
        <taxon>Eukaryota</taxon>
        <taxon>Viridiplantae</taxon>
        <taxon>Streptophyta</taxon>
        <taxon>Embryophyta</taxon>
        <taxon>Tracheophyta</taxon>
        <taxon>Spermatophyta</taxon>
        <taxon>Magnoliopsida</taxon>
        <taxon>eudicotyledons</taxon>
        <taxon>Gunneridae</taxon>
        <taxon>Pentapetalae</taxon>
        <taxon>rosids</taxon>
        <taxon>fabids</taxon>
        <taxon>Rosales</taxon>
        <taxon>Rosaceae</taxon>
        <taxon>Amygdaloideae</taxon>
        <taxon>Amygdaleae</taxon>
        <taxon>Prunus</taxon>
    </lineage>
</organism>
<comment type="caution">
    <text evidence="1">The sequence shown here is derived from an EMBL/GenBank/DDBJ whole genome shotgun (WGS) entry which is preliminary data.</text>
</comment>
<proteinExistence type="predicted"/>
<name>A0A314YML7_PRUYE</name>
<gene>
    <name evidence="1" type="ORF">Pyn_18477</name>
</gene>
<accession>A0A314YML7</accession>
<protein>
    <submittedName>
        <fullName evidence="1">Uncharacterized protein</fullName>
    </submittedName>
</protein>
<evidence type="ECO:0000313" key="1">
    <source>
        <dbReference type="EMBL" id="PQQ07617.1"/>
    </source>
</evidence>